<reference evidence="1" key="1">
    <citation type="submission" date="2019-12" db="EMBL/GenBank/DDBJ databases">
        <title>Genome sequencing and annotation of Brassica cretica.</title>
        <authorList>
            <person name="Studholme D.J."/>
            <person name="Sarris P.F."/>
        </authorList>
    </citation>
    <scope>NUCLEOTIDE SEQUENCE</scope>
    <source>
        <strain evidence="1">PFS-001/15</strain>
        <tissue evidence="1">Leaf</tissue>
    </source>
</reference>
<dbReference type="AlphaFoldDB" id="A0A8S9GH60"/>
<evidence type="ECO:0000313" key="2">
    <source>
        <dbReference type="Proteomes" id="UP000712281"/>
    </source>
</evidence>
<protein>
    <submittedName>
        <fullName evidence="1">Uncharacterized protein</fullName>
    </submittedName>
</protein>
<comment type="caution">
    <text evidence="1">The sequence shown here is derived from an EMBL/GenBank/DDBJ whole genome shotgun (WGS) entry which is preliminary data.</text>
</comment>
<evidence type="ECO:0000313" key="1">
    <source>
        <dbReference type="EMBL" id="KAF2543697.1"/>
    </source>
</evidence>
<dbReference type="EMBL" id="QGKW02002005">
    <property type="protein sequence ID" value="KAF2543697.1"/>
    <property type="molecule type" value="Genomic_DNA"/>
</dbReference>
<proteinExistence type="predicted"/>
<sequence>MLRLDPDSRLSSSVRHQYRSPPTIRSIGSLQYQITPRLGSPESVLSIRSGLIRSEHRTQQIRCLQARDHCISILTTAGSSMRRDPSVNVYLTRLRPPRNTPSLGSRIVRSESERSFPAISDSLHQFSPLSLYSILSPNRVEQRSPPF</sequence>
<gene>
    <name evidence="1" type="ORF">F2Q68_00032087</name>
</gene>
<dbReference type="Proteomes" id="UP000712281">
    <property type="component" value="Unassembled WGS sequence"/>
</dbReference>
<accession>A0A8S9GH60</accession>
<name>A0A8S9GH60_BRACR</name>
<organism evidence="1 2">
    <name type="scientific">Brassica cretica</name>
    <name type="common">Mustard</name>
    <dbReference type="NCBI Taxonomy" id="69181"/>
    <lineage>
        <taxon>Eukaryota</taxon>
        <taxon>Viridiplantae</taxon>
        <taxon>Streptophyta</taxon>
        <taxon>Embryophyta</taxon>
        <taxon>Tracheophyta</taxon>
        <taxon>Spermatophyta</taxon>
        <taxon>Magnoliopsida</taxon>
        <taxon>eudicotyledons</taxon>
        <taxon>Gunneridae</taxon>
        <taxon>Pentapetalae</taxon>
        <taxon>rosids</taxon>
        <taxon>malvids</taxon>
        <taxon>Brassicales</taxon>
        <taxon>Brassicaceae</taxon>
        <taxon>Brassiceae</taxon>
        <taxon>Brassica</taxon>
    </lineage>
</organism>